<evidence type="ECO:0000256" key="1">
    <source>
        <dbReference type="SAM" id="SignalP"/>
    </source>
</evidence>
<keyword evidence="1" id="KW-0732">Signal</keyword>
<name>A0A085WC21_9BACT</name>
<comment type="caution">
    <text evidence="2">The sequence shown here is derived from an EMBL/GenBank/DDBJ whole genome shotgun (WGS) entry which is preliminary data.</text>
</comment>
<sequence>MRPAVLRSPLARFAGTWLLLGSLSASAQPKATEAKATEAKATEPGTQVPSWAYLFVATGPMERVEAAFAEMRMPLPQVLSREHLEEAFPFIGPGGIRPGGSVGMLMGAGDPGSTEPSGILLFPVTKDAAPLKGFSELGGRVLPDASDTVKIKGTYFRRTKGFLLTGPKGEYITDADPLGLEENLTGPGTLASVDVDLERWRKTDPTTFYPLLSDKEPTPGDEARHVYALGRSLGTRVYERLLNRVRLSVLDNGTSLRLRMGLEPLAPGEIAPLPRPSFPASIIGRLDIAYSTPESSQWLQSITEEFMNAAEKDGLFAEAEKAKLNVEQTRSLIKEVLETFCIADAISLAVEPVKGGKLVYHQVNQYRAAANFTARLSGLLEKIHELDRQGGGRGSSIGLTTYSAGGARISRLTFPGKKSLTVDFVDSGTTVRLVASGDTQRRVPGLLKLPASGTLTSGFSGSFDPSAAVDAYVASGGSMPLPLRTRVGVRGQQVTWTTRAEGAAAVVDLDIPKPLAQAIVQLVGSRAVDLEASDQP</sequence>
<dbReference type="PATRIC" id="fig|394096.3.peg.5687"/>
<dbReference type="AlphaFoldDB" id="A0A085WC21"/>
<evidence type="ECO:0000313" key="2">
    <source>
        <dbReference type="EMBL" id="KFE65234.1"/>
    </source>
</evidence>
<evidence type="ECO:0000313" key="3">
    <source>
        <dbReference type="Proteomes" id="UP000028725"/>
    </source>
</evidence>
<gene>
    <name evidence="2" type="ORF">DB31_1350</name>
</gene>
<organism evidence="2 3">
    <name type="scientific">Hyalangium minutum</name>
    <dbReference type="NCBI Taxonomy" id="394096"/>
    <lineage>
        <taxon>Bacteria</taxon>
        <taxon>Pseudomonadati</taxon>
        <taxon>Myxococcota</taxon>
        <taxon>Myxococcia</taxon>
        <taxon>Myxococcales</taxon>
        <taxon>Cystobacterineae</taxon>
        <taxon>Archangiaceae</taxon>
        <taxon>Hyalangium</taxon>
    </lineage>
</organism>
<proteinExistence type="predicted"/>
<reference evidence="2 3" key="1">
    <citation type="submission" date="2014-04" db="EMBL/GenBank/DDBJ databases">
        <title>Genome assembly of Hyalangium minutum DSM 14724.</title>
        <authorList>
            <person name="Sharma G."/>
            <person name="Subramanian S."/>
        </authorList>
    </citation>
    <scope>NUCLEOTIDE SEQUENCE [LARGE SCALE GENOMIC DNA]</scope>
    <source>
        <strain evidence="2 3">DSM 14724</strain>
    </source>
</reference>
<protein>
    <submittedName>
        <fullName evidence="2">Uncharacterized protein</fullName>
    </submittedName>
</protein>
<dbReference type="EMBL" id="JMCB01000012">
    <property type="protein sequence ID" value="KFE65234.1"/>
    <property type="molecule type" value="Genomic_DNA"/>
</dbReference>
<dbReference type="Proteomes" id="UP000028725">
    <property type="component" value="Unassembled WGS sequence"/>
</dbReference>
<feature type="signal peptide" evidence="1">
    <location>
        <begin position="1"/>
        <end position="27"/>
    </location>
</feature>
<keyword evidence="3" id="KW-1185">Reference proteome</keyword>
<feature type="chain" id="PRO_5001799436" evidence="1">
    <location>
        <begin position="28"/>
        <end position="536"/>
    </location>
</feature>
<accession>A0A085WC21</accession>